<dbReference type="AlphaFoldDB" id="A0A1M2V8I9"/>
<gene>
    <name evidence="1" type="ORF">TRAPUB_5419</name>
</gene>
<evidence type="ECO:0000313" key="1">
    <source>
        <dbReference type="EMBL" id="OJT03894.1"/>
    </source>
</evidence>
<name>A0A1M2V8I9_TRAPU</name>
<dbReference type="EMBL" id="MNAD01001581">
    <property type="protein sequence ID" value="OJT03894.1"/>
    <property type="molecule type" value="Genomic_DNA"/>
</dbReference>
<protein>
    <submittedName>
        <fullName evidence="1">Uncharacterized protein</fullName>
    </submittedName>
</protein>
<accession>A0A1M2V8I9</accession>
<reference evidence="1 2" key="1">
    <citation type="submission" date="2016-10" db="EMBL/GenBank/DDBJ databases">
        <title>Genome sequence of the basidiomycete white-rot fungus Trametes pubescens.</title>
        <authorList>
            <person name="Makela M.R."/>
            <person name="Granchi Z."/>
            <person name="Peng M."/>
            <person name="De Vries R.P."/>
            <person name="Grigoriev I."/>
            <person name="Riley R."/>
            <person name="Hilden K."/>
        </authorList>
    </citation>
    <scope>NUCLEOTIDE SEQUENCE [LARGE SCALE GENOMIC DNA]</scope>
    <source>
        <strain evidence="1 2">FBCC735</strain>
    </source>
</reference>
<dbReference type="Proteomes" id="UP000184267">
    <property type="component" value="Unassembled WGS sequence"/>
</dbReference>
<proteinExistence type="predicted"/>
<comment type="caution">
    <text evidence="1">The sequence shown here is derived from an EMBL/GenBank/DDBJ whole genome shotgun (WGS) entry which is preliminary data.</text>
</comment>
<organism evidence="1 2">
    <name type="scientific">Trametes pubescens</name>
    <name type="common">White-rot fungus</name>
    <dbReference type="NCBI Taxonomy" id="154538"/>
    <lineage>
        <taxon>Eukaryota</taxon>
        <taxon>Fungi</taxon>
        <taxon>Dikarya</taxon>
        <taxon>Basidiomycota</taxon>
        <taxon>Agaricomycotina</taxon>
        <taxon>Agaricomycetes</taxon>
        <taxon>Polyporales</taxon>
        <taxon>Polyporaceae</taxon>
        <taxon>Trametes</taxon>
    </lineage>
</organism>
<evidence type="ECO:0000313" key="2">
    <source>
        <dbReference type="Proteomes" id="UP000184267"/>
    </source>
</evidence>
<sequence>MQSSSANDVRNALLRSIGHGIGLNSGEAPLDRIGRICNNKKNLEHILKTHCSYCGQSGAAALKCCSRCK</sequence>
<keyword evidence="2" id="KW-1185">Reference proteome</keyword>